<dbReference type="SUPFAM" id="SSF53254">
    <property type="entry name" value="Phosphoglycerate mutase-like"/>
    <property type="match status" value="1"/>
</dbReference>
<accession>A0A420YMK3</accession>
<keyword evidence="3" id="KW-1185">Reference proteome</keyword>
<protein>
    <recommendedName>
        <fullName evidence="4">Phosphoglycerate mutase</fullName>
    </recommendedName>
</protein>
<dbReference type="GO" id="GO:0005737">
    <property type="term" value="C:cytoplasm"/>
    <property type="evidence" value="ECO:0007669"/>
    <property type="project" value="TreeGrafter"/>
</dbReference>
<dbReference type="GO" id="GO:0016791">
    <property type="term" value="F:phosphatase activity"/>
    <property type="evidence" value="ECO:0007669"/>
    <property type="project" value="TreeGrafter"/>
</dbReference>
<dbReference type="InterPro" id="IPR050275">
    <property type="entry name" value="PGM_Phosphatase"/>
</dbReference>
<gene>
    <name evidence="2" type="ORF">DL546_006711</name>
</gene>
<dbReference type="PANTHER" id="PTHR48100:SF54">
    <property type="entry name" value="PHOSPHATASE SPAC5H10.03-RELATED"/>
    <property type="match status" value="1"/>
</dbReference>
<sequence>MPKTYIHLVRHAQGYHNLSVENYQIPDPDLTPLGEEQCAKLRKNFPYHDNITYLVASPMRRTLRTCLLSFAPAIEKGKKVIALPELQEVSTAPCDIGTDAKVLAEQFKDEPVDFSLVKEGWNKKDRSSPWAPEVSKLEARAKAARVWLRDLASKAESDGDVHIVVTSHGGYIHFFTNDWDGMNPSKGTGWENTEYRSYEFADPSGQDPDATIRETSPSWRRRRGSEVPLTEQEQMELRSVEAERLQKELDEVDAAQKQKAV</sequence>
<dbReference type="OrthoDB" id="496981at2759"/>
<reference evidence="2 3" key="1">
    <citation type="submission" date="2018-08" db="EMBL/GenBank/DDBJ databases">
        <title>Draft genome of the lignicolous fungus Coniochaeta pulveracea.</title>
        <authorList>
            <person name="Borstlap C.J."/>
            <person name="De Witt R.N."/>
            <person name="Botha A."/>
            <person name="Volschenk H."/>
        </authorList>
    </citation>
    <scope>NUCLEOTIDE SEQUENCE [LARGE SCALE GENOMIC DNA]</scope>
    <source>
        <strain evidence="2 3">CAB683</strain>
    </source>
</reference>
<dbReference type="PANTHER" id="PTHR48100">
    <property type="entry name" value="BROAD-SPECIFICITY PHOSPHATASE YOR283W-RELATED"/>
    <property type="match status" value="1"/>
</dbReference>
<evidence type="ECO:0000313" key="2">
    <source>
        <dbReference type="EMBL" id="RKU49108.1"/>
    </source>
</evidence>
<feature type="region of interest" description="Disordered" evidence="1">
    <location>
        <begin position="200"/>
        <end position="237"/>
    </location>
</feature>
<dbReference type="InterPro" id="IPR029033">
    <property type="entry name" value="His_PPase_superfam"/>
</dbReference>
<dbReference type="Pfam" id="PF00300">
    <property type="entry name" value="His_Phos_1"/>
    <property type="match status" value="1"/>
</dbReference>
<dbReference type="Gene3D" id="3.40.50.1240">
    <property type="entry name" value="Phosphoglycerate mutase-like"/>
    <property type="match status" value="1"/>
</dbReference>
<dbReference type="AlphaFoldDB" id="A0A420YMK3"/>
<name>A0A420YMK3_9PEZI</name>
<organism evidence="2 3">
    <name type="scientific">Coniochaeta pulveracea</name>
    <dbReference type="NCBI Taxonomy" id="177199"/>
    <lineage>
        <taxon>Eukaryota</taxon>
        <taxon>Fungi</taxon>
        <taxon>Dikarya</taxon>
        <taxon>Ascomycota</taxon>
        <taxon>Pezizomycotina</taxon>
        <taxon>Sordariomycetes</taxon>
        <taxon>Sordariomycetidae</taxon>
        <taxon>Coniochaetales</taxon>
        <taxon>Coniochaetaceae</taxon>
        <taxon>Coniochaeta</taxon>
    </lineage>
</organism>
<dbReference type="InterPro" id="IPR013078">
    <property type="entry name" value="His_Pase_superF_clade-1"/>
</dbReference>
<dbReference type="SMART" id="SM00855">
    <property type="entry name" value="PGAM"/>
    <property type="match status" value="1"/>
</dbReference>
<dbReference type="Proteomes" id="UP000275385">
    <property type="component" value="Unassembled WGS sequence"/>
</dbReference>
<evidence type="ECO:0008006" key="4">
    <source>
        <dbReference type="Google" id="ProtNLM"/>
    </source>
</evidence>
<comment type="caution">
    <text evidence="2">The sequence shown here is derived from an EMBL/GenBank/DDBJ whole genome shotgun (WGS) entry which is preliminary data.</text>
</comment>
<dbReference type="CDD" id="cd07040">
    <property type="entry name" value="HP"/>
    <property type="match status" value="1"/>
</dbReference>
<dbReference type="EMBL" id="QVQW01000002">
    <property type="protein sequence ID" value="RKU49108.1"/>
    <property type="molecule type" value="Genomic_DNA"/>
</dbReference>
<proteinExistence type="predicted"/>
<evidence type="ECO:0000256" key="1">
    <source>
        <dbReference type="SAM" id="MobiDB-lite"/>
    </source>
</evidence>
<evidence type="ECO:0000313" key="3">
    <source>
        <dbReference type="Proteomes" id="UP000275385"/>
    </source>
</evidence>